<accession>A0AAJ1AVR7</accession>
<proteinExistence type="predicted"/>
<sequence length="80" mass="9527">MYIPKIRYIKGTPKSYPLWDAITPDAERRIKGYHSYLEENGYKVKAVNIAQKGKELYWILFDSEKCYLEKYGEMIENDNV</sequence>
<dbReference type="Proteomes" id="UP001297422">
    <property type="component" value="Unassembled WGS sequence"/>
</dbReference>
<organism evidence="1 2">
    <name type="scientific">Mediterraneibacter gnavus</name>
    <name type="common">Ruminococcus gnavus</name>
    <dbReference type="NCBI Taxonomy" id="33038"/>
    <lineage>
        <taxon>Bacteria</taxon>
        <taxon>Bacillati</taxon>
        <taxon>Bacillota</taxon>
        <taxon>Clostridia</taxon>
        <taxon>Lachnospirales</taxon>
        <taxon>Lachnospiraceae</taxon>
        <taxon>Mediterraneibacter</taxon>
    </lineage>
</organism>
<comment type="caution">
    <text evidence="1">The sequence shown here is derived from an EMBL/GenBank/DDBJ whole genome shotgun (WGS) entry which is preliminary data.</text>
</comment>
<evidence type="ECO:0000313" key="1">
    <source>
        <dbReference type="EMBL" id="MCB5492718.1"/>
    </source>
</evidence>
<evidence type="ECO:0000313" key="2">
    <source>
        <dbReference type="Proteomes" id="UP001297422"/>
    </source>
</evidence>
<reference evidence="1" key="1">
    <citation type="submission" date="2021-10" db="EMBL/GenBank/DDBJ databases">
        <title>Collection of gut derived symbiotic bacterial strains cultured from healthy donors.</title>
        <authorList>
            <person name="Lin H."/>
            <person name="Littmann E."/>
            <person name="Claire K."/>
            <person name="Pamer E."/>
        </authorList>
    </citation>
    <scope>NUCLEOTIDE SEQUENCE</scope>
    <source>
        <strain evidence="1">MSK.23.4</strain>
    </source>
</reference>
<dbReference type="EMBL" id="JAJBNC010000004">
    <property type="protein sequence ID" value="MCB5492718.1"/>
    <property type="molecule type" value="Genomic_DNA"/>
</dbReference>
<dbReference type="AlphaFoldDB" id="A0AAJ1AVR7"/>
<protein>
    <submittedName>
        <fullName evidence="1">Uncharacterized protein</fullName>
    </submittedName>
</protein>
<dbReference type="RefSeq" id="WP_173878475.1">
    <property type="nucleotide sequence ID" value="NZ_JAAIMT010000003.1"/>
</dbReference>
<gene>
    <name evidence="1" type="ORF">LIQ10_03035</name>
</gene>
<name>A0AAJ1AVR7_MEDGN</name>